<dbReference type="GO" id="GO:0016887">
    <property type="term" value="F:ATP hydrolysis activity"/>
    <property type="evidence" value="ECO:0007669"/>
    <property type="project" value="InterPro"/>
</dbReference>
<dbReference type="GO" id="GO:0034040">
    <property type="term" value="F:ATPase-coupled lipid transmembrane transporter activity"/>
    <property type="evidence" value="ECO:0007669"/>
    <property type="project" value="TreeGrafter"/>
</dbReference>
<protein>
    <submittedName>
        <fullName evidence="8">ATP-binding cassette domain-containing protein</fullName>
    </submittedName>
</protein>
<dbReference type="PROSITE" id="PS50893">
    <property type="entry name" value="ABC_TRANSPORTER_2"/>
    <property type="match status" value="1"/>
</dbReference>
<dbReference type="InterPro" id="IPR003593">
    <property type="entry name" value="AAA+_ATPase"/>
</dbReference>
<gene>
    <name evidence="8" type="ORF">ENJ89_11880</name>
</gene>
<evidence type="ECO:0000256" key="2">
    <source>
        <dbReference type="ARBA" id="ARBA00022692"/>
    </source>
</evidence>
<dbReference type="SUPFAM" id="SSF90123">
    <property type="entry name" value="ABC transporter transmembrane region"/>
    <property type="match status" value="1"/>
</dbReference>
<dbReference type="PANTHER" id="PTHR24221:SF654">
    <property type="entry name" value="ATP-BINDING CASSETTE SUB-FAMILY B MEMBER 6"/>
    <property type="match status" value="1"/>
</dbReference>
<dbReference type="GO" id="GO:0005524">
    <property type="term" value="F:ATP binding"/>
    <property type="evidence" value="ECO:0007669"/>
    <property type="project" value="UniProtKB-KW"/>
</dbReference>
<dbReference type="InterPro" id="IPR039421">
    <property type="entry name" value="Type_1_exporter"/>
</dbReference>
<reference evidence="8" key="1">
    <citation type="journal article" date="2020" name="mSystems">
        <title>Genome- and Community-Level Interaction Insights into Carbon Utilization and Element Cycling Functions of Hydrothermarchaeota in Hydrothermal Sediment.</title>
        <authorList>
            <person name="Zhou Z."/>
            <person name="Liu Y."/>
            <person name="Xu W."/>
            <person name="Pan J."/>
            <person name="Luo Z.H."/>
            <person name="Li M."/>
        </authorList>
    </citation>
    <scope>NUCLEOTIDE SEQUENCE [LARGE SCALE GENOMIC DNA]</scope>
    <source>
        <strain evidence="8">HyVt-527</strain>
    </source>
</reference>
<dbReference type="InterPro" id="IPR027417">
    <property type="entry name" value="P-loop_NTPase"/>
</dbReference>
<dbReference type="GO" id="GO:0005886">
    <property type="term" value="C:plasma membrane"/>
    <property type="evidence" value="ECO:0007669"/>
    <property type="project" value="UniProtKB-SubCell"/>
</dbReference>
<keyword evidence="2" id="KW-0812">Transmembrane</keyword>
<dbReference type="InterPro" id="IPR003439">
    <property type="entry name" value="ABC_transporter-like_ATP-bd"/>
</dbReference>
<evidence type="ECO:0000256" key="1">
    <source>
        <dbReference type="ARBA" id="ARBA00004651"/>
    </source>
</evidence>
<dbReference type="AlphaFoldDB" id="A0A7V5PRG9"/>
<keyword evidence="4 8" id="KW-0067">ATP-binding</keyword>
<proteinExistence type="predicted"/>
<dbReference type="SMART" id="SM00382">
    <property type="entry name" value="AAA"/>
    <property type="match status" value="1"/>
</dbReference>
<evidence type="ECO:0000259" key="7">
    <source>
        <dbReference type="PROSITE" id="PS50893"/>
    </source>
</evidence>
<dbReference type="PANTHER" id="PTHR24221">
    <property type="entry name" value="ATP-BINDING CASSETTE SUB-FAMILY B"/>
    <property type="match status" value="1"/>
</dbReference>
<dbReference type="SUPFAM" id="SSF52540">
    <property type="entry name" value="P-loop containing nucleoside triphosphate hydrolases"/>
    <property type="match status" value="1"/>
</dbReference>
<dbReference type="Proteomes" id="UP000886124">
    <property type="component" value="Unassembled WGS sequence"/>
</dbReference>
<organism evidence="8">
    <name type="scientific">Caldithrix abyssi</name>
    <dbReference type="NCBI Taxonomy" id="187145"/>
    <lineage>
        <taxon>Bacteria</taxon>
        <taxon>Pseudomonadati</taxon>
        <taxon>Calditrichota</taxon>
        <taxon>Calditrichia</taxon>
        <taxon>Calditrichales</taxon>
        <taxon>Calditrichaceae</taxon>
        <taxon>Caldithrix</taxon>
    </lineage>
</organism>
<dbReference type="InterPro" id="IPR036640">
    <property type="entry name" value="ABC1_TM_sf"/>
</dbReference>
<sequence>MVFSHQGITADDFIRFLLFLFTMFQPLKELSGVNNIIQTGLAAAERIFSILEIPEETYTPPNSSELKSFEREIEYRNVWFRYEPDEEDVLKDISFTIRKGEMVAVVGPSGAGKTTLANLLPRFYDVRSGAVLIDGRDIRTFTLHSLRRQIGIVTQDTILFNDTIRQNIAYGMVGVAEADIINAAKAANAWEFIEKLPQGLDTWIGEKGTRLSGGQKQRISIARAILKNPSILILDEATSALDTESERLVQEAIDNLLQKRTVLVIAHRLSTIKNATRIIALNQGRIEGIGPHEELLRKSPTYKNLYENQLLQGQELADTVSG</sequence>
<evidence type="ECO:0000256" key="5">
    <source>
        <dbReference type="ARBA" id="ARBA00022989"/>
    </source>
</evidence>
<name>A0A7V5PRG9_CALAY</name>
<dbReference type="FunFam" id="3.40.50.300:FF:000218">
    <property type="entry name" value="Multidrug ABC transporter ATP-binding protein"/>
    <property type="match status" value="1"/>
</dbReference>
<comment type="subcellular location">
    <subcellularLocation>
        <location evidence="1">Cell membrane</location>
        <topology evidence="1">Multi-pass membrane protein</topology>
    </subcellularLocation>
</comment>
<dbReference type="Gene3D" id="3.40.50.300">
    <property type="entry name" value="P-loop containing nucleotide triphosphate hydrolases"/>
    <property type="match status" value="1"/>
</dbReference>
<accession>A0A7V5PRG9</accession>
<keyword evidence="6" id="KW-0472">Membrane</keyword>
<keyword evidence="5" id="KW-1133">Transmembrane helix</keyword>
<evidence type="ECO:0000256" key="4">
    <source>
        <dbReference type="ARBA" id="ARBA00022840"/>
    </source>
</evidence>
<feature type="domain" description="ABC transporter" evidence="7">
    <location>
        <begin position="73"/>
        <end position="308"/>
    </location>
</feature>
<evidence type="ECO:0000256" key="3">
    <source>
        <dbReference type="ARBA" id="ARBA00022741"/>
    </source>
</evidence>
<comment type="caution">
    <text evidence="8">The sequence shown here is derived from an EMBL/GenBank/DDBJ whole genome shotgun (WGS) entry which is preliminary data.</text>
</comment>
<keyword evidence="3" id="KW-0547">Nucleotide-binding</keyword>
<dbReference type="EMBL" id="DROD01000749">
    <property type="protein sequence ID" value="HHJ53887.1"/>
    <property type="molecule type" value="Genomic_DNA"/>
</dbReference>
<dbReference type="Pfam" id="PF00005">
    <property type="entry name" value="ABC_tran"/>
    <property type="match status" value="1"/>
</dbReference>
<dbReference type="Gene3D" id="1.20.1560.10">
    <property type="entry name" value="ABC transporter type 1, transmembrane domain"/>
    <property type="match status" value="1"/>
</dbReference>
<dbReference type="PROSITE" id="PS00211">
    <property type="entry name" value="ABC_TRANSPORTER_1"/>
    <property type="match status" value="1"/>
</dbReference>
<evidence type="ECO:0000256" key="6">
    <source>
        <dbReference type="ARBA" id="ARBA00023136"/>
    </source>
</evidence>
<dbReference type="InterPro" id="IPR017871">
    <property type="entry name" value="ABC_transporter-like_CS"/>
</dbReference>
<evidence type="ECO:0000313" key="8">
    <source>
        <dbReference type="EMBL" id="HHJ53887.1"/>
    </source>
</evidence>